<keyword evidence="7 8" id="KW-0472">Membrane</keyword>
<evidence type="ECO:0000259" key="9">
    <source>
        <dbReference type="Pfam" id="PF03345"/>
    </source>
</evidence>
<dbReference type="InterPro" id="IPR055459">
    <property type="entry name" value="OST48_MD"/>
</dbReference>
<feature type="chain" id="PRO_5025092907" description="Dolichyl-diphosphooligosaccharide--protein glycosyltransferase subunit WBP1" evidence="8">
    <location>
        <begin position="20"/>
        <end position="432"/>
    </location>
</feature>
<evidence type="ECO:0000256" key="5">
    <source>
        <dbReference type="ARBA" id="ARBA00022824"/>
    </source>
</evidence>
<keyword evidence="4 8" id="KW-0812">Transmembrane</keyword>
<dbReference type="InterPro" id="IPR055457">
    <property type="entry name" value="OST48_N"/>
</dbReference>
<evidence type="ECO:0000313" key="11">
    <source>
        <dbReference type="EMBL" id="KAA8917605.1"/>
    </source>
</evidence>
<comment type="caution">
    <text evidence="11">The sequence shown here is derived from an EMBL/GenBank/DDBJ whole genome shotgun (WGS) entry which is preliminary data.</text>
</comment>
<evidence type="ECO:0000256" key="4">
    <source>
        <dbReference type="ARBA" id="ARBA00022692"/>
    </source>
</evidence>
<dbReference type="PANTHER" id="PTHR10830:SF0">
    <property type="entry name" value="DOLICHYL-DIPHOSPHOOLIGOSACCHARIDE--PROTEIN GLYCOSYLTRANSFERASE 48 KDA SUBUNIT"/>
    <property type="match status" value="1"/>
</dbReference>
<dbReference type="GO" id="GO:0018279">
    <property type="term" value="P:protein N-linked glycosylation via asparagine"/>
    <property type="evidence" value="ECO:0007669"/>
    <property type="project" value="UniProtKB-UniRule"/>
</dbReference>
<dbReference type="Pfam" id="PF23358">
    <property type="entry name" value="OST48_MD"/>
    <property type="match status" value="1"/>
</dbReference>
<organism evidence="11 12">
    <name type="scientific">Trichomonascus ciferrii</name>
    <dbReference type="NCBI Taxonomy" id="44093"/>
    <lineage>
        <taxon>Eukaryota</taxon>
        <taxon>Fungi</taxon>
        <taxon>Dikarya</taxon>
        <taxon>Ascomycota</taxon>
        <taxon>Saccharomycotina</taxon>
        <taxon>Dipodascomycetes</taxon>
        <taxon>Dipodascales</taxon>
        <taxon>Trichomonascaceae</taxon>
        <taxon>Trichomonascus</taxon>
        <taxon>Trichomonascus ciferrii complex</taxon>
    </lineage>
</organism>
<reference evidence="11" key="1">
    <citation type="journal article" date="2019" name="G3 (Bethesda)">
        <title>Genome Assemblies of Two Rare Opportunistic Yeast Pathogens: Diutina rugosa (syn. Candida rugosa) and Trichomonascus ciferrii (syn. Candida ciferrii).</title>
        <authorList>
            <person name="Mixao V."/>
            <person name="Saus E."/>
            <person name="Hansen A.P."/>
            <person name="Lass-Florl C."/>
            <person name="Gabaldon T."/>
        </authorList>
    </citation>
    <scope>NUCLEOTIDE SEQUENCE</scope>
    <source>
        <strain evidence="11">CBS 4856</strain>
    </source>
</reference>
<comment type="subunit">
    <text evidence="8">Component of the oligosaccharyltransferase (OST) complex.</text>
</comment>
<dbReference type="VEuPathDB" id="FungiDB:TRICI_000206"/>
<keyword evidence="6 8" id="KW-1133">Transmembrane helix</keyword>
<comment type="subcellular location">
    <subcellularLocation>
        <location evidence="8">Endoplasmic reticulum membrane</location>
        <topology evidence="8">Single-pass type I membrane protein</topology>
    </subcellularLocation>
    <subcellularLocation>
        <location evidence="1">Membrane</location>
        <topology evidence="1">Single-pass type I membrane protein</topology>
    </subcellularLocation>
</comment>
<proteinExistence type="inferred from homology"/>
<evidence type="ECO:0000256" key="6">
    <source>
        <dbReference type="ARBA" id="ARBA00022989"/>
    </source>
</evidence>
<evidence type="ECO:0000256" key="7">
    <source>
        <dbReference type="ARBA" id="ARBA00023136"/>
    </source>
</evidence>
<dbReference type="GO" id="GO:0008250">
    <property type="term" value="C:oligosaccharyltransferase complex"/>
    <property type="evidence" value="ECO:0007669"/>
    <property type="project" value="TreeGrafter"/>
</dbReference>
<dbReference type="OrthoDB" id="29105at2759"/>
<keyword evidence="12" id="KW-1185">Reference proteome</keyword>
<protein>
    <recommendedName>
        <fullName evidence="8">Dolichyl-diphosphooligosaccharide--protein glycosyltransferase subunit WBP1</fullName>
        <shortName evidence="8">Oligosaccharyl transferase subunit WBP1</shortName>
    </recommendedName>
</protein>
<dbReference type="PANTHER" id="PTHR10830">
    <property type="entry name" value="DOLICHYL-DIPHOSPHOOLIGOSACCHARIDE--PROTEIN GLYCOSYLTRANSFERASE 48 KDA SUBUNIT"/>
    <property type="match status" value="1"/>
</dbReference>
<dbReference type="UniPathway" id="UPA00378"/>
<evidence type="ECO:0000256" key="3">
    <source>
        <dbReference type="ARBA" id="ARBA00008743"/>
    </source>
</evidence>
<dbReference type="Pfam" id="PF03345">
    <property type="entry name" value="OST48_N"/>
    <property type="match status" value="1"/>
</dbReference>
<dbReference type="Proteomes" id="UP000761534">
    <property type="component" value="Unassembled WGS sequence"/>
</dbReference>
<dbReference type="InterPro" id="IPR005013">
    <property type="entry name" value="DDOST_48_kDa_subunit"/>
</dbReference>
<dbReference type="AlphaFoldDB" id="A0A642VDY6"/>
<feature type="domain" description="OST48 middle" evidence="10">
    <location>
        <begin position="277"/>
        <end position="420"/>
    </location>
</feature>
<accession>A0A642VDY6</accession>
<feature type="signal peptide" evidence="8">
    <location>
        <begin position="1"/>
        <end position="19"/>
    </location>
</feature>
<sequence>MRLGWILCLVGALVGLCVGQPVDSRGRTLVIVDDSVDQDEWRGFFNELKARGHNALEIRDVHDEEYELIQYDARVYDNLILLPTGKVRSLGPRLTSHILLDFFGKGGNILSVTSPKAVPESVREFSAELDIHIGPRGYKMVDHFNYEADGTTNHDSFSFGSDEVSSDASNIFTLEDPIRVSGASGAYLGNSELVIPLIHGKDTSYVYDSRDEDDVVKTPWVSGSQGHIAAALQGNNNARFLWVGAKELLQDKALGAELTKWVFQEKNVVRPTLFEHHLVGSEEKNERIYKVNEELTFSTGLTEWDGENWVPYHADDVQLEFVMLDPYYRLNLERVKDVDGSSVYSKTFKIPDQYGMFTFRVVYRRPGLSFVDQEDVITIRHIANDEWPRSWNITNSWVYLTSAMSVVVAWFVFTLFYLYAKDSPKDDEKKNK</sequence>
<feature type="transmembrane region" description="Helical" evidence="8">
    <location>
        <begin position="397"/>
        <end position="420"/>
    </location>
</feature>
<feature type="domain" description="OST48 N-terminal" evidence="9">
    <location>
        <begin position="27"/>
        <end position="264"/>
    </location>
</feature>
<evidence type="ECO:0000259" key="10">
    <source>
        <dbReference type="Pfam" id="PF23358"/>
    </source>
</evidence>
<comment type="function">
    <text evidence="8">Subunit of the oligosaccharyl transferase (OST) complex that catalyzes the initial transfer of a defined glycan (Glc(3)Man(9)GlcNAc(2) in eukaryotes) from the lipid carrier dolichol-pyrophosphate to an asparagine residue within an Asn-X-Ser/Thr consensus motif in nascent polypeptide chains, the first step in protein N-glycosylation. N-glycosylation occurs cotranslationally and the complex associates with the Sec61 complex at the channel-forming translocon complex that mediates protein translocation across the endoplasmic reticulum (ER).</text>
</comment>
<evidence type="ECO:0000313" key="12">
    <source>
        <dbReference type="Proteomes" id="UP000761534"/>
    </source>
</evidence>
<comment type="similarity">
    <text evidence="3 8">Belongs to the DDOST 48 kDa subunit family.</text>
</comment>
<dbReference type="EMBL" id="SWFS01000024">
    <property type="protein sequence ID" value="KAA8917605.1"/>
    <property type="molecule type" value="Genomic_DNA"/>
</dbReference>
<evidence type="ECO:0000256" key="2">
    <source>
        <dbReference type="ARBA" id="ARBA00004922"/>
    </source>
</evidence>
<keyword evidence="8" id="KW-0732">Signal</keyword>
<gene>
    <name evidence="11" type="ORF">TRICI_000206</name>
</gene>
<keyword evidence="5 8" id="KW-0256">Endoplasmic reticulum</keyword>
<evidence type="ECO:0000256" key="1">
    <source>
        <dbReference type="ARBA" id="ARBA00004479"/>
    </source>
</evidence>
<evidence type="ECO:0000256" key="8">
    <source>
        <dbReference type="RuleBase" id="RU361142"/>
    </source>
</evidence>
<name>A0A642VDY6_9ASCO</name>
<comment type="pathway">
    <text evidence="2 8">Protein modification; protein glycosylation.</text>
</comment>